<name>A0A1H2JZX0_9ACTN</name>
<dbReference type="InterPro" id="IPR036922">
    <property type="entry name" value="Rieske_2Fe-2S_sf"/>
</dbReference>
<organism evidence="6 7">
    <name type="scientific">Jiangella alkaliphila</name>
    <dbReference type="NCBI Taxonomy" id="419479"/>
    <lineage>
        <taxon>Bacteria</taxon>
        <taxon>Bacillati</taxon>
        <taxon>Actinomycetota</taxon>
        <taxon>Actinomycetes</taxon>
        <taxon>Jiangellales</taxon>
        <taxon>Jiangellaceae</taxon>
        <taxon>Jiangella</taxon>
    </lineage>
</organism>
<sequence length="223" mass="23518">MTKHPFVFVEDLLRGRRPRSFAAGPDDVAELRAAITLRAGAPDATTPSDTFVEALHDRLAAEPSEEDGEPAPPARSRRRTLIQVAAVAATSAAVGVAADRVLTGDSAPDQTLNPTAGIWHAVAASDDLEEGAVLPFDTGTVIGFLRRTGGVAHAVSGVCTHLGCRLVLNTSERRLDCPCHRSAFAVTGEVLHQQLPTELPALPRILVRETDGTVQVFVPPAQG</sequence>
<dbReference type="GO" id="GO:0051213">
    <property type="term" value="F:dioxygenase activity"/>
    <property type="evidence" value="ECO:0007669"/>
    <property type="project" value="UniProtKB-KW"/>
</dbReference>
<keyword evidence="4" id="KW-0411">Iron-sulfur</keyword>
<evidence type="ECO:0000256" key="4">
    <source>
        <dbReference type="ARBA" id="ARBA00023014"/>
    </source>
</evidence>
<protein>
    <submittedName>
        <fullName evidence="6">Ferredoxin subunit of nitrite reductase or a ring-hydroxylating dioxygenase</fullName>
    </submittedName>
</protein>
<keyword evidence="6" id="KW-0560">Oxidoreductase</keyword>
<reference evidence="7" key="1">
    <citation type="submission" date="2016-10" db="EMBL/GenBank/DDBJ databases">
        <authorList>
            <person name="Varghese N."/>
            <person name="Submissions S."/>
        </authorList>
    </citation>
    <scope>NUCLEOTIDE SEQUENCE [LARGE SCALE GENOMIC DNA]</scope>
    <source>
        <strain evidence="7">DSM 45079</strain>
    </source>
</reference>
<dbReference type="PROSITE" id="PS51296">
    <property type="entry name" value="RIESKE"/>
    <property type="match status" value="1"/>
</dbReference>
<keyword evidence="7" id="KW-1185">Reference proteome</keyword>
<feature type="domain" description="Rieske" evidence="5">
    <location>
        <begin position="119"/>
        <end position="216"/>
    </location>
</feature>
<dbReference type="Proteomes" id="UP000182977">
    <property type="component" value="Chromosome I"/>
</dbReference>
<dbReference type="GO" id="GO:0046872">
    <property type="term" value="F:metal ion binding"/>
    <property type="evidence" value="ECO:0007669"/>
    <property type="project" value="UniProtKB-KW"/>
</dbReference>
<accession>A0A1H2JZX0</accession>
<proteinExistence type="predicted"/>
<keyword evidence="3" id="KW-0408">Iron</keyword>
<evidence type="ECO:0000313" key="6">
    <source>
        <dbReference type="EMBL" id="SDU61970.1"/>
    </source>
</evidence>
<dbReference type="EMBL" id="LT629791">
    <property type="protein sequence ID" value="SDU61970.1"/>
    <property type="molecule type" value="Genomic_DNA"/>
</dbReference>
<evidence type="ECO:0000256" key="3">
    <source>
        <dbReference type="ARBA" id="ARBA00023004"/>
    </source>
</evidence>
<evidence type="ECO:0000313" key="7">
    <source>
        <dbReference type="Proteomes" id="UP000182977"/>
    </source>
</evidence>
<dbReference type="InterPro" id="IPR017941">
    <property type="entry name" value="Rieske_2Fe-2S"/>
</dbReference>
<evidence type="ECO:0000256" key="2">
    <source>
        <dbReference type="ARBA" id="ARBA00022723"/>
    </source>
</evidence>
<evidence type="ECO:0000259" key="5">
    <source>
        <dbReference type="PROSITE" id="PS51296"/>
    </source>
</evidence>
<keyword evidence="6" id="KW-0223">Dioxygenase</keyword>
<dbReference type="RefSeq" id="WP_046768011.1">
    <property type="nucleotide sequence ID" value="NZ_KQ061224.1"/>
</dbReference>
<dbReference type="AlphaFoldDB" id="A0A1H2JZX0"/>
<gene>
    <name evidence="6" type="ORF">SAMN04488563_3267</name>
</gene>
<dbReference type="GO" id="GO:0051537">
    <property type="term" value="F:2 iron, 2 sulfur cluster binding"/>
    <property type="evidence" value="ECO:0007669"/>
    <property type="project" value="UniProtKB-KW"/>
</dbReference>
<keyword evidence="2" id="KW-0479">Metal-binding</keyword>
<evidence type="ECO:0000256" key="1">
    <source>
        <dbReference type="ARBA" id="ARBA00022714"/>
    </source>
</evidence>
<dbReference type="OrthoDB" id="9767869at2"/>
<dbReference type="Pfam" id="PF00355">
    <property type="entry name" value="Rieske"/>
    <property type="match status" value="1"/>
</dbReference>
<keyword evidence="1" id="KW-0001">2Fe-2S</keyword>
<dbReference type="SUPFAM" id="SSF50022">
    <property type="entry name" value="ISP domain"/>
    <property type="match status" value="1"/>
</dbReference>
<dbReference type="STRING" id="419479.SAMN04488563_3267"/>
<dbReference type="GO" id="GO:0016705">
    <property type="term" value="F:oxidoreductase activity, acting on paired donors, with incorporation or reduction of molecular oxygen"/>
    <property type="evidence" value="ECO:0007669"/>
    <property type="project" value="UniProtKB-ARBA"/>
</dbReference>
<dbReference type="Gene3D" id="2.102.10.10">
    <property type="entry name" value="Rieske [2Fe-2S] iron-sulphur domain"/>
    <property type="match status" value="1"/>
</dbReference>
<dbReference type="GO" id="GO:0004497">
    <property type="term" value="F:monooxygenase activity"/>
    <property type="evidence" value="ECO:0007669"/>
    <property type="project" value="UniProtKB-ARBA"/>
</dbReference>